<dbReference type="RefSeq" id="WP_310922340.1">
    <property type="nucleotide sequence ID" value="NZ_JAMQOP010000001.1"/>
</dbReference>
<keyword evidence="3" id="KW-1185">Reference proteome</keyword>
<dbReference type="InterPro" id="IPR006555">
    <property type="entry name" value="ATP-dep_Helicase_C"/>
</dbReference>
<gene>
    <name evidence="2" type="ORF">NDI76_02080</name>
</gene>
<comment type="caution">
    <text evidence="2">The sequence shown here is derived from an EMBL/GenBank/DDBJ whole genome shotgun (WGS) entry which is preliminary data.</text>
</comment>
<evidence type="ECO:0000259" key="1">
    <source>
        <dbReference type="Pfam" id="PF13307"/>
    </source>
</evidence>
<name>A0ABU2GB36_9EURY</name>
<protein>
    <recommendedName>
        <fullName evidence="1">ATP-dependent helicase C-terminal domain-containing protein</fullName>
    </recommendedName>
</protein>
<dbReference type="Gene3D" id="3.40.50.300">
    <property type="entry name" value="P-loop containing nucleotide triphosphate hydrolases"/>
    <property type="match status" value="1"/>
</dbReference>
<proteinExistence type="predicted"/>
<accession>A0ABU2GB36</accession>
<dbReference type="InterPro" id="IPR027417">
    <property type="entry name" value="P-loop_NTPase"/>
</dbReference>
<dbReference type="Pfam" id="PF13307">
    <property type="entry name" value="Helicase_C_2"/>
    <property type="match status" value="1"/>
</dbReference>
<reference evidence="2 3" key="1">
    <citation type="submission" date="2022-06" db="EMBL/GenBank/DDBJ databases">
        <title>Halogeometricum sp. a new haloarchaeum isolate from saline soil.</title>
        <authorList>
            <person name="Strakova D."/>
            <person name="Galisteo C."/>
            <person name="Sanchez-Porro C."/>
            <person name="Ventosa A."/>
        </authorList>
    </citation>
    <scope>NUCLEOTIDE SEQUENCE [LARGE SCALE GENOMIC DNA]</scope>
    <source>
        <strain evidence="2 3">S1BR25-6</strain>
    </source>
</reference>
<organism evidence="2 3">
    <name type="scientific">Halogeometricum salsisoli</name>
    <dbReference type="NCBI Taxonomy" id="2950536"/>
    <lineage>
        <taxon>Archaea</taxon>
        <taxon>Methanobacteriati</taxon>
        <taxon>Methanobacteriota</taxon>
        <taxon>Stenosarchaea group</taxon>
        <taxon>Halobacteria</taxon>
        <taxon>Halobacteriales</taxon>
        <taxon>Haloferacaceae</taxon>
        <taxon>Halogeometricum</taxon>
    </lineage>
</organism>
<dbReference type="EMBL" id="JAMQOP010000001">
    <property type="protein sequence ID" value="MDS0297529.1"/>
    <property type="molecule type" value="Genomic_DNA"/>
</dbReference>
<evidence type="ECO:0000313" key="2">
    <source>
        <dbReference type="EMBL" id="MDS0297529.1"/>
    </source>
</evidence>
<feature type="domain" description="ATP-dependent helicase C-terminal" evidence="1">
    <location>
        <begin position="8"/>
        <end position="96"/>
    </location>
</feature>
<evidence type="ECO:0000313" key="3">
    <source>
        <dbReference type="Proteomes" id="UP001257060"/>
    </source>
</evidence>
<dbReference type="Proteomes" id="UP001257060">
    <property type="component" value="Unassembled WGS sequence"/>
</dbReference>
<sequence length="101" mass="11557">MFFSPAATDGVDLPGDECRWQALVKVPYPQPSDPRVRFLLDEHSAWNWYYEITSQDVQQAVGRGVRSMEDECSFYVLDASFFDVLGRASVPSWFEEAIVET</sequence>